<feature type="compositionally biased region" description="Acidic residues" evidence="1">
    <location>
        <begin position="458"/>
        <end position="473"/>
    </location>
</feature>
<evidence type="ECO:0000313" key="2">
    <source>
        <dbReference type="EMBL" id="QXV67920.1"/>
    </source>
</evidence>
<sequence length="598" mass="69706">MWRTRWEEGAPTFTRHDEFLYCHTRYETFLRVMGDFKAIFERQHSAEVVRDWVRNHVDQVLSLGVPHNWFLQVRPGSSMPELRDQLLDDVICCAERLIVLGKCVVLVGDRYEETELVLCMGGSTRLYIYEPSQEILLLCAKHLDELARYGLLYTESIYRQPQTPYATRVPHDVVRALLHNCRSPDALAACVGEHHGRDVNFHTPGRHAKTLKLLTNFGCLSECWPFEVAAPCRLAECEMYLSLRLRCRWFLLGAVGAYRPGGFFDVSSLLIFDRFCRFYTVIVKTHLDRSPTTQRLAGEVYRLADDLHELFRAGLMKVYVRRRYEHGLRRSARLERNGPCVHLGEGARLHFTMFDSGVDRDYGRQYRWLCRGDRFRAEMLNTWDGWDAFTMWQTRVMRGEFGDRRRARPPEDEEGDEESQGRRRPPRPPGPPLPQEEDNHVVPDNDRYIEVYGHLEEVEDEEADDEDEEEPMEPDNVVPEGQPQQQPQGQQAPAVAAAQARRLAAHGGNGADSEDDEWEDLGFDLEEDTVFDLKDVDEWFQQRREAEAQRWQLGRRIVDAYQTEAEVSEAEVEARRIHLNTDLSPEWVKSFDFREHFV</sequence>
<dbReference type="InterPro" id="IPR003360">
    <property type="entry name" value="US22-like"/>
</dbReference>
<feature type="region of interest" description="Disordered" evidence="1">
    <location>
        <begin position="458"/>
        <end position="519"/>
    </location>
</feature>
<organism evidence="2">
    <name type="scientific">Panine betaherpesvirus 2</name>
    <name type="common">Chimpanzee cytomegalovirus</name>
    <dbReference type="NCBI Taxonomy" id="188763"/>
    <lineage>
        <taxon>Viruses</taxon>
        <taxon>Duplodnaviria</taxon>
        <taxon>Heunggongvirae</taxon>
        <taxon>Peploviricota</taxon>
        <taxon>Herviviricetes</taxon>
        <taxon>Herpesvirales</taxon>
        <taxon>Orthoherpesviridae</taxon>
        <taxon>Betaherpesvirinae</taxon>
        <taxon>Cytomegalovirus</taxon>
        <taxon>Cytomegalovirus paninebeta2</taxon>
    </lineage>
</organism>
<dbReference type="Pfam" id="PF02393">
    <property type="entry name" value="US22"/>
    <property type="match status" value="2"/>
</dbReference>
<evidence type="ECO:0000256" key="1">
    <source>
        <dbReference type="SAM" id="MobiDB-lite"/>
    </source>
</evidence>
<gene>
    <name evidence="2" type="primary">US23</name>
    <name evidence="2" type="ORF">CCMVgp154</name>
</gene>
<protein>
    <submittedName>
        <fullName evidence="2">Protein US23</fullName>
    </submittedName>
</protein>
<proteinExistence type="predicted"/>
<reference evidence="2" key="1">
    <citation type="submission" date="2021-05" db="EMBL/GenBank/DDBJ databases">
        <title>Cloning and multi-omic analysis of chimpanzee cytomegalovirus: a resource for comparative functional genomics.</title>
        <authorList>
            <person name="Phan Q.V."/>
        </authorList>
    </citation>
    <scope>NUCLEOTIDE SEQUENCE</scope>
    <source>
        <strain evidence="2">Heberling</strain>
    </source>
</reference>
<accession>A0A8F7KAR0</accession>
<name>A0A8F7KAR0_9BETA</name>
<feature type="region of interest" description="Disordered" evidence="1">
    <location>
        <begin position="402"/>
        <end position="444"/>
    </location>
</feature>
<dbReference type="OrthoDB" id="2229at10239"/>
<feature type="compositionally biased region" description="Low complexity" evidence="1">
    <location>
        <begin position="474"/>
        <end position="502"/>
    </location>
</feature>
<dbReference type="EMBL" id="MZ151943">
    <property type="protein sequence ID" value="QXV67920.1"/>
    <property type="molecule type" value="Genomic_DNA"/>
</dbReference>